<dbReference type="GO" id="GO:0019825">
    <property type="term" value="F:oxygen binding"/>
    <property type="evidence" value="ECO:0007669"/>
    <property type="project" value="InterPro"/>
</dbReference>
<comment type="similarity">
    <text evidence="1">Belongs to the globin family.</text>
</comment>
<dbReference type="GO" id="GO:0071500">
    <property type="term" value="P:cellular response to nitrosative stress"/>
    <property type="evidence" value="ECO:0007669"/>
    <property type="project" value="TreeGrafter"/>
</dbReference>
<dbReference type="SUPFAM" id="SSF46458">
    <property type="entry name" value="Globin-like"/>
    <property type="match status" value="1"/>
</dbReference>
<feature type="domain" description="Globin" evidence="2">
    <location>
        <begin position="96"/>
        <end position="232"/>
    </location>
</feature>
<dbReference type="EMBL" id="JAKKPZ010000010">
    <property type="protein sequence ID" value="KAI1716468.1"/>
    <property type="molecule type" value="Genomic_DNA"/>
</dbReference>
<dbReference type="Proteomes" id="UP001201812">
    <property type="component" value="Unassembled WGS sequence"/>
</dbReference>
<comment type="caution">
    <text evidence="3">The sequence shown here is derived from an EMBL/GenBank/DDBJ whole genome shotgun (WGS) entry which is preliminary data.</text>
</comment>
<evidence type="ECO:0000259" key="2">
    <source>
        <dbReference type="PROSITE" id="PS01033"/>
    </source>
</evidence>
<dbReference type="PROSITE" id="PS01033">
    <property type="entry name" value="GLOBIN"/>
    <property type="match status" value="1"/>
</dbReference>
<keyword evidence="1" id="KW-0349">Heme</keyword>
<keyword evidence="1" id="KW-0561">Oxygen transport</keyword>
<keyword evidence="1" id="KW-0479">Metal-binding</keyword>
<sequence>MLMGQSNVFENNVEIYTDRQYWVPPTCTKRISPDCLLGVSGDANQKRHPRATMHAEVTETRSFNSDVCGASKHHLAPTRSLRRCRSASPGAVRAPLLTPELQNLIRKSWQRISKSLIGKSIYENMAQKCDIAQTFAGDVSAIGRHERYFADLVQSAVDNLADMEGALRPWLETIGKGHSGFAIKSKHWDAFGEALVAAISSWIGPGKTHRETTRAWRLLFSFISDRLGSSFQRNGMVRCPTPRIQLLTLVNGPNAPTTPP</sequence>
<dbReference type="GO" id="GO:0046210">
    <property type="term" value="P:nitric oxide catabolic process"/>
    <property type="evidence" value="ECO:0007669"/>
    <property type="project" value="TreeGrafter"/>
</dbReference>
<organism evidence="3 4">
    <name type="scientific">Ditylenchus destructor</name>
    <dbReference type="NCBI Taxonomy" id="166010"/>
    <lineage>
        <taxon>Eukaryota</taxon>
        <taxon>Metazoa</taxon>
        <taxon>Ecdysozoa</taxon>
        <taxon>Nematoda</taxon>
        <taxon>Chromadorea</taxon>
        <taxon>Rhabditida</taxon>
        <taxon>Tylenchina</taxon>
        <taxon>Tylenchomorpha</taxon>
        <taxon>Sphaerularioidea</taxon>
        <taxon>Anguinidae</taxon>
        <taxon>Anguininae</taxon>
        <taxon>Ditylenchus</taxon>
    </lineage>
</organism>
<keyword evidence="1" id="KW-0813">Transport</keyword>
<reference evidence="3" key="1">
    <citation type="submission" date="2022-01" db="EMBL/GenBank/DDBJ databases">
        <title>Genome Sequence Resource for Two Populations of Ditylenchus destructor, the Migratory Endoparasitic Phytonematode.</title>
        <authorList>
            <person name="Zhang H."/>
            <person name="Lin R."/>
            <person name="Xie B."/>
        </authorList>
    </citation>
    <scope>NUCLEOTIDE SEQUENCE</scope>
    <source>
        <strain evidence="3">BazhouSP</strain>
    </source>
</reference>
<keyword evidence="4" id="KW-1185">Reference proteome</keyword>
<proteinExistence type="inferred from homology"/>
<dbReference type="GO" id="GO:0005344">
    <property type="term" value="F:oxygen carrier activity"/>
    <property type="evidence" value="ECO:0007669"/>
    <property type="project" value="UniProtKB-KW"/>
</dbReference>
<dbReference type="PANTHER" id="PTHR43396">
    <property type="entry name" value="FLAVOHEMOPROTEIN"/>
    <property type="match status" value="1"/>
</dbReference>
<dbReference type="InterPro" id="IPR000971">
    <property type="entry name" value="Globin"/>
</dbReference>
<dbReference type="AlphaFoldDB" id="A0AAD4N4C8"/>
<dbReference type="GO" id="GO:0020037">
    <property type="term" value="F:heme binding"/>
    <property type="evidence" value="ECO:0007669"/>
    <property type="project" value="InterPro"/>
</dbReference>
<dbReference type="InterPro" id="IPR044399">
    <property type="entry name" value="Mb-like_M"/>
</dbReference>
<dbReference type="Pfam" id="PF00042">
    <property type="entry name" value="Globin"/>
    <property type="match status" value="1"/>
</dbReference>
<protein>
    <submittedName>
        <fullName evidence="3">CRE-GLB-28 protein</fullName>
    </submittedName>
</protein>
<evidence type="ECO:0000313" key="4">
    <source>
        <dbReference type="Proteomes" id="UP001201812"/>
    </source>
</evidence>
<dbReference type="InterPro" id="IPR009050">
    <property type="entry name" value="Globin-like_sf"/>
</dbReference>
<dbReference type="InterPro" id="IPR012292">
    <property type="entry name" value="Globin/Proto"/>
</dbReference>
<dbReference type="Gene3D" id="1.10.490.10">
    <property type="entry name" value="Globins"/>
    <property type="match status" value="1"/>
</dbReference>
<dbReference type="GO" id="GO:0071949">
    <property type="term" value="F:FAD binding"/>
    <property type="evidence" value="ECO:0007669"/>
    <property type="project" value="TreeGrafter"/>
</dbReference>
<keyword evidence="1" id="KW-0408">Iron</keyword>
<evidence type="ECO:0000313" key="3">
    <source>
        <dbReference type="EMBL" id="KAI1716468.1"/>
    </source>
</evidence>
<dbReference type="CDD" id="cd01040">
    <property type="entry name" value="Mb-like"/>
    <property type="match status" value="1"/>
</dbReference>
<accession>A0AAD4N4C8</accession>
<dbReference type="PANTHER" id="PTHR43396:SF6">
    <property type="entry name" value="ABL201WP"/>
    <property type="match status" value="1"/>
</dbReference>
<name>A0AAD4N4C8_9BILA</name>
<dbReference type="GO" id="GO:0008941">
    <property type="term" value="F:nitric oxide dioxygenase NAD(P)H activity"/>
    <property type="evidence" value="ECO:0007669"/>
    <property type="project" value="TreeGrafter"/>
</dbReference>
<gene>
    <name evidence="3" type="ORF">DdX_07523</name>
</gene>
<evidence type="ECO:0000256" key="1">
    <source>
        <dbReference type="RuleBase" id="RU000356"/>
    </source>
</evidence>